<evidence type="ECO:0000259" key="5">
    <source>
        <dbReference type="Pfam" id="PF24842"/>
    </source>
</evidence>
<feature type="region of interest" description="Disordered" evidence="3">
    <location>
        <begin position="246"/>
        <end position="270"/>
    </location>
</feature>
<dbReference type="PANTHER" id="PTHR12555">
    <property type="entry name" value="UBIQUITIN FUSION DEGRADATON PROTEIN 1"/>
    <property type="match status" value="1"/>
</dbReference>
<dbReference type="GO" id="GO:0006511">
    <property type="term" value="P:ubiquitin-dependent protein catabolic process"/>
    <property type="evidence" value="ECO:0007669"/>
    <property type="project" value="InterPro"/>
</dbReference>
<sequence>MAAFTATLKIYPVTMQLAHPKTDMECGGKVVLPVSALHALTSRVSFLQKSPMLFMISFGLKNTHCGVLEFTAEEGNVNVPSWILGTLQANIGDTVQISSVYLTKASYARFEPQSTDFLDISDPTAVLENHLRGFACLTEGDVIPIFYNNRSYLLKVEETKPARAVCINECDMEVDFSQPVGYVEPAKENKLKEEIVHGGPIAFSGQGFRLDGKKSKQPQVIKRVVPVPQVGQPNFDYKVGTIEFFRNENNDGNNTDGSKKEPPQSSRSLN</sequence>
<comment type="similarity">
    <text evidence="1">Belongs to the UFD1 family.</text>
</comment>
<organism evidence="6">
    <name type="scientific">Lygus hesperus</name>
    <name type="common">Western plant bug</name>
    <dbReference type="NCBI Taxonomy" id="30085"/>
    <lineage>
        <taxon>Eukaryota</taxon>
        <taxon>Metazoa</taxon>
        <taxon>Ecdysozoa</taxon>
        <taxon>Arthropoda</taxon>
        <taxon>Hexapoda</taxon>
        <taxon>Insecta</taxon>
        <taxon>Pterygota</taxon>
        <taxon>Neoptera</taxon>
        <taxon>Paraneoptera</taxon>
        <taxon>Hemiptera</taxon>
        <taxon>Heteroptera</taxon>
        <taxon>Panheteroptera</taxon>
        <taxon>Cimicomorpha</taxon>
        <taxon>Miridae</taxon>
        <taxon>Mirini</taxon>
        <taxon>Lygus</taxon>
    </lineage>
</organism>
<feature type="domain" description="Ubiquitin fusion degradation protein UFD1 N-terminal subdomain 2" evidence="5">
    <location>
        <begin position="104"/>
        <end position="179"/>
    </location>
</feature>
<proteinExistence type="inferred from homology"/>
<keyword evidence="2" id="KW-0833">Ubl conjugation pathway</keyword>
<dbReference type="InterPro" id="IPR055418">
    <property type="entry name" value="UFD1_N2"/>
</dbReference>
<protein>
    <submittedName>
        <fullName evidence="6">Ubiquitin fusion degradation protein 1</fullName>
    </submittedName>
</protein>
<reference evidence="6" key="1">
    <citation type="journal article" date="2016" name="Gigascience">
        <title>De novo construction of an expanded transcriptome assembly for the western tarnished plant bug, Lygus hesperus.</title>
        <authorList>
            <person name="Tassone E.E."/>
            <person name="Geib S.M."/>
            <person name="Hall B."/>
            <person name="Fabrick J.A."/>
            <person name="Brent C.S."/>
            <person name="Hull J.J."/>
        </authorList>
    </citation>
    <scope>NUCLEOTIDE SEQUENCE</scope>
</reference>
<dbReference type="EMBL" id="GDHC01007171">
    <property type="protein sequence ID" value="JAQ11458.1"/>
    <property type="molecule type" value="Transcribed_RNA"/>
</dbReference>
<dbReference type="Pfam" id="PF24842">
    <property type="entry name" value="UFD1_N2"/>
    <property type="match status" value="1"/>
</dbReference>
<evidence type="ECO:0000256" key="1">
    <source>
        <dbReference type="ARBA" id="ARBA00006043"/>
    </source>
</evidence>
<evidence type="ECO:0000259" key="4">
    <source>
        <dbReference type="Pfam" id="PF03152"/>
    </source>
</evidence>
<dbReference type="Pfam" id="PF03152">
    <property type="entry name" value="UFD1_N1"/>
    <property type="match status" value="1"/>
</dbReference>
<dbReference type="InterPro" id="IPR042299">
    <property type="entry name" value="Ufd1-like_Nn"/>
</dbReference>
<dbReference type="PANTHER" id="PTHR12555:SF13">
    <property type="entry name" value="UBIQUITIN RECOGNITION FACTOR IN ER-ASSOCIATED DEGRADATION PROTEIN 1"/>
    <property type="match status" value="1"/>
</dbReference>
<accession>A0A146LUS2</accession>
<feature type="domain" description="Ubiquitin fusion degradation protein UFD1 N-terminal subdomain 1" evidence="4">
    <location>
        <begin position="4"/>
        <end position="102"/>
    </location>
</feature>
<evidence type="ECO:0000256" key="3">
    <source>
        <dbReference type="SAM" id="MobiDB-lite"/>
    </source>
</evidence>
<dbReference type="GO" id="GO:0031593">
    <property type="term" value="F:polyubiquitin modification-dependent protein binding"/>
    <property type="evidence" value="ECO:0007669"/>
    <property type="project" value="TreeGrafter"/>
</dbReference>
<dbReference type="Gene3D" id="2.40.40.50">
    <property type="entry name" value="Ubiquitin fusion degradation protein UFD1, N-terminal domain"/>
    <property type="match status" value="1"/>
</dbReference>
<dbReference type="InterPro" id="IPR004854">
    <property type="entry name" value="Ufd1-like"/>
</dbReference>
<dbReference type="Gene3D" id="3.10.330.10">
    <property type="match status" value="1"/>
</dbReference>
<evidence type="ECO:0000313" key="6">
    <source>
        <dbReference type="EMBL" id="JAQ11458.1"/>
    </source>
</evidence>
<evidence type="ECO:0000256" key="2">
    <source>
        <dbReference type="ARBA" id="ARBA00022786"/>
    </source>
</evidence>
<name>A0A146LUS2_LYGHE</name>
<dbReference type="InterPro" id="IPR055417">
    <property type="entry name" value="UFD1_N1"/>
</dbReference>
<dbReference type="AlphaFoldDB" id="A0A146LUS2"/>
<dbReference type="GO" id="GO:0034098">
    <property type="term" value="C:VCP-NPL4-UFD1 AAA ATPase complex"/>
    <property type="evidence" value="ECO:0007669"/>
    <property type="project" value="TreeGrafter"/>
</dbReference>
<dbReference type="GO" id="GO:0036503">
    <property type="term" value="P:ERAD pathway"/>
    <property type="evidence" value="ECO:0007669"/>
    <property type="project" value="TreeGrafter"/>
</dbReference>
<gene>
    <name evidence="6" type="primary">Ufd1l_0</name>
    <name evidence="6" type="ORF">g.45602</name>
</gene>